<dbReference type="NCBIfam" id="TIGR00157">
    <property type="entry name" value="ribosome small subunit-dependent GTPase A"/>
    <property type="match status" value="1"/>
</dbReference>
<dbReference type="PROSITE" id="PS50936">
    <property type="entry name" value="ENGC_GTPASE"/>
    <property type="match status" value="1"/>
</dbReference>
<dbReference type="STRING" id="1434232.MAIT1_00008"/>
<comment type="subunit">
    <text evidence="10">Monomer. Associates with 30S ribosomal subunit, binds 16S rRNA.</text>
</comment>
<feature type="binding site" evidence="10">
    <location>
        <position position="270"/>
    </location>
    <ligand>
        <name>Zn(2+)</name>
        <dbReference type="ChEBI" id="CHEBI:29105"/>
    </ligand>
</feature>
<dbReference type="PANTHER" id="PTHR32120:SF10">
    <property type="entry name" value="SMALL RIBOSOMAL SUBUNIT BIOGENESIS GTPASE RSGA"/>
    <property type="match status" value="1"/>
</dbReference>
<dbReference type="GO" id="GO:0005525">
    <property type="term" value="F:GTP binding"/>
    <property type="evidence" value="ECO:0007669"/>
    <property type="project" value="UniProtKB-UniRule"/>
</dbReference>
<feature type="binding site" evidence="10">
    <location>
        <position position="283"/>
    </location>
    <ligand>
        <name>Zn(2+)</name>
        <dbReference type="ChEBI" id="CHEBI:29105"/>
    </ligand>
</feature>
<dbReference type="Gene3D" id="1.10.40.50">
    <property type="entry name" value="Probable gtpase engc, domain 3"/>
    <property type="match status" value="1"/>
</dbReference>
<dbReference type="CDD" id="cd01854">
    <property type="entry name" value="YjeQ_EngC"/>
    <property type="match status" value="1"/>
</dbReference>
<evidence type="ECO:0000256" key="8">
    <source>
        <dbReference type="ARBA" id="ARBA00022884"/>
    </source>
</evidence>
<dbReference type="PANTHER" id="PTHR32120">
    <property type="entry name" value="SMALL RIBOSOMAL SUBUNIT BIOGENESIS GTPASE RSGA"/>
    <property type="match status" value="1"/>
</dbReference>
<evidence type="ECO:0000259" key="11">
    <source>
        <dbReference type="PROSITE" id="PS50936"/>
    </source>
</evidence>
<evidence type="ECO:0000256" key="1">
    <source>
        <dbReference type="ARBA" id="ARBA00022490"/>
    </source>
</evidence>
<dbReference type="Gene3D" id="3.40.50.300">
    <property type="entry name" value="P-loop containing nucleotide triphosphate hydrolases"/>
    <property type="match status" value="1"/>
</dbReference>
<comment type="similarity">
    <text evidence="10">Belongs to the TRAFAC class YlqF/YawG GTPase family. RsgA subfamily.</text>
</comment>
<dbReference type="GO" id="GO:0019843">
    <property type="term" value="F:rRNA binding"/>
    <property type="evidence" value="ECO:0007669"/>
    <property type="project" value="UniProtKB-KW"/>
</dbReference>
<reference evidence="13 14" key="1">
    <citation type="journal article" date="2016" name="BMC Genomics">
        <title>Combined genomic and structural analyses of a cultured magnetotactic bacterium reveals its niche adaptation to a dynamic environment.</title>
        <authorList>
            <person name="Araujo A.C."/>
            <person name="Morillo V."/>
            <person name="Cypriano J."/>
            <person name="Teixeira L.C."/>
            <person name="Leao P."/>
            <person name="Lyra S."/>
            <person name="Almeida L.G."/>
            <person name="Bazylinski D.A."/>
            <person name="Vasconcellos A.T."/>
            <person name="Abreu F."/>
            <person name="Lins U."/>
        </authorList>
    </citation>
    <scope>NUCLEOTIDE SEQUENCE [LARGE SCALE GENOMIC DNA]</scope>
    <source>
        <strain evidence="13 14">IT-1</strain>
    </source>
</reference>
<evidence type="ECO:0000256" key="2">
    <source>
        <dbReference type="ARBA" id="ARBA00022517"/>
    </source>
</evidence>
<keyword evidence="14" id="KW-1185">Reference proteome</keyword>
<dbReference type="Pfam" id="PF03193">
    <property type="entry name" value="RsgA_GTPase"/>
    <property type="match status" value="1"/>
</dbReference>
<comment type="caution">
    <text evidence="13">The sequence shown here is derived from an EMBL/GenBank/DDBJ whole genome shotgun (WGS) entry which is preliminary data.</text>
</comment>
<comment type="subcellular location">
    <subcellularLocation>
        <location evidence="10">Cytoplasm</location>
    </subcellularLocation>
</comment>
<evidence type="ECO:0000313" key="14">
    <source>
        <dbReference type="Proteomes" id="UP000194003"/>
    </source>
</evidence>
<dbReference type="GO" id="GO:0005737">
    <property type="term" value="C:cytoplasm"/>
    <property type="evidence" value="ECO:0007669"/>
    <property type="project" value="UniProtKB-SubCell"/>
</dbReference>
<dbReference type="InterPro" id="IPR027417">
    <property type="entry name" value="P-loop_NTPase"/>
</dbReference>
<comment type="cofactor">
    <cofactor evidence="10">
        <name>Zn(2+)</name>
        <dbReference type="ChEBI" id="CHEBI:29105"/>
    </cofactor>
    <text evidence="10">Binds 1 zinc ion per subunit.</text>
</comment>
<dbReference type="GO" id="GO:0042274">
    <property type="term" value="P:ribosomal small subunit biogenesis"/>
    <property type="evidence" value="ECO:0007669"/>
    <property type="project" value="UniProtKB-UniRule"/>
</dbReference>
<dbReference type="AlphaFoldDB" id="A0A1Y2KB83"/>
<keyword evidence="7 10" id="KW-0862">Zinc</keyword>
<sequence length="341" mass="37210">MGFGPFFQQQLSLDEFDAATPARVTARDGLILQLITPSGFQRLTLPGGWRALPVDEQPVVGDWLLLDAAGVAQRLLERSSFLARRAAGHGHHLQPMAANLSTLFIVTSCNQDFNPSRLERYLTLAQEGGAAPVIVLTKADLLENPADLLRQAQRLAPGLIALALDARQTEARTLLAPWLGEGETVAFVGSSGVGKSTLINTLRGEAAQATGAIREDDAHGRHTTTSRQLLPLEGGAWLLDTPGMRELRVEASDAGLEAVFADVAALAERCRFRDCGHQQDDGCAVRAAVDDGEIDVRRLENFLKLQREQGYLRESAHESRDRQRKFSKMVNSAKVTKFGRR</sequence>
<feature type="binding site" evidence="10">
    <location>
        <position position="275"/>
    </location>
    <ligand>
        <name>Zn(2+)</name>
        <dbReference type="ChEBI" id="CHEBI:29105"/>
    </ligand>
</feature>
<keyword evidence="2 10" id="KW-0690">Ribosome biogenesis</keyword>
<keyword evidence="3 10" id="KW-0479">Metal-binding</keyword>
<feature type="binding site" evidence="10">
    <location>
        <begin position="137"/>
        <end position="140"/>
    </location>
    <ligand>
        <name>GTP</name>
        <dbReference type="ChEBI" id="CHEBI:37565"/>
    </ligand>
</feature>
<keyword evidence="5 10" id="KW-0547">Nucleotide-binding</keyword>
<dbReference type="InterPro" id="IPR030378">
    <property type="entry name" value="G_CP_dom"/>
</dbReference>
<comment type="function">
    <text evidence="10">One of several proteins that assist in the late maturation steps of the functional core of the 30S ribosomal subunit. Helps release RbfA from mature subunits. May play a role in the assembly of ribosomal proteins into the subunit. Circularly permuted GTPase that catalyzes slow GTP hydrolysis, GTPase activity is stimulated by the 30S ribosomal subunit.</text>
</comment>
<organism evidence="13 14">
    <name type="scientific">Magnetofaba australis IT-1</name>
    <dbReference type="NCBI Taxonomy" id="1434232"/>
    <lineage>
        <taxon>Bacteria</taxon>
        <taxon>Pseudomonadati</taxon>
        <taxon>Pseudomonadota</taxon>
        <taxon>Magnetococcia</taxon>
        <taxon>Magnetococcales</taxon>
        <taxon>Magnetococcaceae</taxon>
        <taxon>Magnetofaba</taxon>
    </lineage>
</organism>
<keyword evidence="1 10" id="KW-0963">Cytoplasm</keyword>
<evidence type="ECO:0000256" key="3">
    <source>
        <dbReference type="ARBA" id="ARBA00022723"/>
    </source>
</evidence>
<feature type="binding site" evidence="10">
    <location>
        <begin position="189"/>
        <end position="197"/>
    </location>
    <ligand>
        <name>GTP</name>
        <dbReference type="ChEBI" id="CHEBI:37565"/>
    </ligand>
</feature>
<dbReference type="InterPro" id="IPR010914">
    <property type="entry name" value="RsgA_GTPase_dom"/>
</dbReference>
<feature type="domain" description="EngC GTPase" evidence="11">
    <location>
        <begin position="98"/>
        <end position="245"/>
    </location>
</feature>
<dbReference type="EMBL" id="LVJN01000015">
    <property type="protein sequence ID" value="OSM07075.1"/>
    <property type="molecule type" value="Genomic_DNA"/>
</dbReference>
<gene>
    <name evidence="10" type="primary">rsgA</name>
    <name evidence="13" type="ORF">MAIT1_00008</name>
</gene>
<accession>A0A1Y2KB83</accession>
<feature type="binding site" evidence="10">
    <location>
        <position position="277"/>
    </location>
    <ligand>
        <name>Zn(2+)</name>
        <dbReference type="ChEBI" id="CHEBI:29105"/>
    </ligand>
</feature>
<dbReference type="SUPFAM" id="SSF52540">
    <property type="entry name" value="P-loop containing nucleoside triphosphate hydrolases"/>
    <property type="match status" value="1"/>
</dbReference>
<dbReference type="InterPro" id="IPR004881">
    <property type="entry name" value="Ribosome_biogen_GTPase_RsgA"/>
</dbReference>
<dbReference type="PROSITE" id="PS51721">
    <property type="entry name" value="G_CP"/>
    <property type="match status" value="1"/>
</dbReference>
<evidence type="ECO:0000256" key="7">
    <source>
        <dbReference type="ARBA" id="ARBA00022833"/>
    </source>
</evidence>
<evidence type="ECO:0000313" key="13">
    <source>
        <dbReference type="EMBL" id="OSM07075.1"/>
    </source>
</evidence>
<evidence type="ECO:0000256" key="6">
    <source>
        <dbReference type="ARBA" id="ARBA00022801"/>
    </source>
</evidence>
<evidence type="ECO:0000256" key="4">
    <source>
        <dbReference type="ARBA" id="ARBA00022730"/>
    </source>
</evidence>
<dbReference type="HAMAP" id="MF_01820">
    <property type="entry name" value="GTPase_RsgA"/>
    <property type="match status" value="1"/>
</dbReference>
<dbReference type="GO" id="GO:0003924">
    <property type="term" value="F:GTPase activity"/>
    <property type="evidence" value="ECO:0007669"/>
    <property type="project" value="UniProtKB-UniRule"/>
</dbReference>
<feature type="domain" description="CP-type G" evidence="12">
    <location>
        <begin position="90"/>
        <end position="247"/>
    </location>
</feature>
<dbReference type="GO" id="GO:0046872">
    <property type="term" value="F:metal ion binding"/>
    <property type="evidence" value="ECO:0007669"/>
    <property type="project" value="UniProtKB-KW"/>
</dbReference>
<keyword evidence="9 10" id="KW-0342">GTP-binding</keyword>
<evidence type="ECO:0000256" key="10">
    <source>
        <dbReference type="HAMAP-Rule" id="MF_01820"/>
    </source>
</evidence>
<evidence type="ECO:0000256" key="5">
    <source>
        <dbReference type="ARBA" id="ARBA00022741"/>
    </source>
</evidence>
<evidence type="ECO:0000259" key="12">
    <source>
        <dbReference type="PROSITE" id="PS51721"/>
    </source>
</evidence>
<proteinExistence type="inferred from homology"/>
<name>A0A1Y2KB83_9PROT</name>
<keyword evidence="8 10" id="KW-0694">RNA-binding</keyword>
<evidence type="ECO:0000256" key="9">
    <source>
        <dbReference type="ARBA" id="ARBA00023134"/>
    </source>
</evidence>
<keyword evidence="6 10" id="KW-0378">Hydrolase</keyword>
<protein>
    <recommendedName>
        <fullName evidence="10">Small ribosomal subunit biogenesis GTPase RsgA</fullName>
        <ecNumber evidence="10">3.6.1.-</ecNumber>
    </recommendedName>
</protein>
<dbReference type="EC" id="3.6.1.-" evidence="10"/>
<keyword evidence="4 10" id="KW-0699">rRNA-binding</keyword>
<dbReference type="Proteomes" id="UP000194003">
    <property type="component" value="Unassembled WGS sequence"/>
</dbReference>